<keyword evidence="2" id="KW-1185">Reference proteome</keyword>
<dbReference type="Proteomes" id="UP000000305">
    <property type="component" value="Unassembled WGS sequence"/>
</dbReference>
<accession>E9G4R5</accession>
<evidence type="ECO:0008006" key="3">
    <source>
        <dbReference type="Google" id="ProtNLM"/>
    </source>
</evidence>
<dbReference type="InterPro" id="IPR032675">
    <property type="entry name" value="LRR_dom_sf"/>
</dbReference>
<organism evidence="1 2">
    <name type="scientific">Daphnia pulex</name>
    <name type="common">Water flea</name>
    <dbReference type="NCBI Taxonomy" id="6669"/>
    <lineage>
        <taxon>Eukaryota</taxon>
        <taxon>Metazoa</taxon>
        <taxon>Ecdysozoa</taxon>
        <taxon>Arthropoda</taxon>
        <taxon>Crustacea</taxon>
        <taxon>Branchiopoda</taxon>
        <taxon>Diplostraca</taxon>
        <taxon>Cladocera</taxon>
        <taxon>Anomopoda</taxon>
        <taxon>Daphniidae</taxon>
        <taxon>Daphnia</taxon>
    </lineage>
</organism>
<dbReference type="SUPFAM" id="SSF52047">
    <property type="entry name" value="RNI-like"/>
    <property type="match status" value="1"/>
</dbReference>
<name>E9G4R5_DAPPU</name>
<reference evidence="1 2" key="1">
    <citation type="journal article" date="2011" name="Science">
        <title>The ecoresponsive genome of Daphnia pulex.</title>
        <authorList>
            <person name="Colbourne J.K."/>
            <person name="Pfrender M.E."/>
            <person name="Gilbert D."/>
            <person name="Thomas W.K."/>
            <person name="Tucker A."/>
            <person name="Oakley T.H."/>
            <person name="Tokishita S."/>
            <person name="Aerts A."/>
            <person name="Arnold G.J."/>
            <person name="Basu M.K."/>
            <person name="Bauer D.J."/>
            <person name="Caceres C.E."/>
            <person name="Carmel L."/>
            <person name="Casola C."/>
            <person name="Choi J.H."/>
            <person name="Detter J.C."/>
            <person name="Dong Q."/>
            <person name="Dusheyko S."/>
            <person name="Eads B.D."/>
            <person name="Frohlich T."/>
            <person name="Geiler-Samerotte K.A."/>
            <person name="Gerlach D."/>
            <person name="Hatcher P."/>
            <person name="Jogdeo S."/>
            <person name="Krijgsveld J."/>
            <person name="Kriventseva E.V."/>
            <person name="Kultz D."/>
            <person name="Laforsch C."/>
            <person name="Lindquist E."/>
            <person name="Lopez J."/>
            <person name="Manak J.R."/>
            <person name="Muller J."/>
            <person name="Pangilinan J."/>
            <person name="Patwardhan R.P."/>
            <person name="Pitluck S."/>
            <person name="Pritham E.J."/>
            <person name="Rechtsteiner A."/>
            <person name="Rho M."/>
            <person name="Rogozin I.B."/>
            <person name="Sakarya O."/>
            <person name="Salamov A."/>
            <person name="Schaack S."/>
            <person name="Shapiro H."/>
            <person name="Shiga Y."/>
            <person name="Skalitzky C."/>
            <person name="Smith Z."/>
            <person name="Souvorov A."/>
            <person name="Sung W."/>
            <person name="Tang Z."/>
            <person name="Tsuchiya D."/>
            <person name="Tu H."/>
            <person name="Vos H."/>
            <person name="Wang M."/>
            <person name="Wolf Y.I."/>
            <person name="Yamagata H."/>
            <person name="Yamada T."/>
            <person name="Ye Y."/>
            <person name="Shaw J.R."/>
            <person name="Andrews J."/>
            <person name="Crease T.J."/>
            <person name="Tang H."/>
            <person name="Lucas S.M."/>
            <person name="Robertson H.M."/>
            <person name="Bork P."/>
            <person name="Koonin E.V."/>
            <person name="Zdobnov E.M."/>
            <person name="Grigoriev I.V."/>
            <person name="Lynch M."/>
            <person name="Boore J.L."/>
        </authorList>
    </citation>
    <scope>NUCLEOTIDE SEQUENCE [LARGE SCALE GENOMIC DNA]</scope>
</reference>
<dbReference type="GO" id="GO:0005737">
    <property type="term" value="C:cytoplasm"/>
    <property type="evidence" value="ECO:0000318"/>
    <property type="project" value="GO_Central"/>
</dbReference>
<proteinExistence type="predicted"/>
<dbReference type="AlphaFoldDB" id="E9G4R5"/>
<dbReference type="KEGG" id="dpx:DAPPUDRAFT_314121"/>
<dbReference type="HOGENOM" id="CLU_392457_0_0_1"/>
<dbReference type="Gene3D" id="3.80.10.10">
    <property type="entry name" value="Ribonuclease Inhibitor"/>
    <property type="match status" value="2"/>
</dbReference>
<protein>
    <recommendedName>
        <fullName evidence="3">F-box domain-containing protein</fullName>
    </recommendedName>
</protein>
<sequence>MDKTCYFFRIPTEVMCMIVGHLSPDDKISFKFAYPHFFCQHRHINVREAFACSQENIGEILLHYNPDVVTKLDFNFCYWLSGKEISEFAKSCSYLKELSVAHTKIHTSDIAEVLCENMKISKLSLSIQTPKNYWRVENSVVEYLQQLQEDPNGMSGKMFWQNLLSLSQFENAKEPLAQLSYLDLHIGQDPLILGTILSACENLETLCLRLNLEERKPAEEELETENMTSRKEINSLLDILALKNDEYCSPVPPRSLKSIAVLVHGRNKNVEGPMEKFIQKFVESTNSHLQCLWTAVPFLNVRDSSFNISNMVAWKETKNYNNIILLPFKRLPSIESVACNKYMQRGDFNLPQLKQIECGFWKDNFASFCRAHSVLEKLRLNKRPCEVSELYSIVDWSRLPPVKVLSVHSRIIYASDYLQNSWMRNRAERALCMLLKECKSLEELEIGPDFSETPDALIRNLRETFLTADSLCGLTLCANLKKFSLNSVKISYKQEEINDTSLLEEIVTKCPNLESLRIQDLSIGLTNHGAGERQVAVLERLYWSCIERCCLTLRSAHKLRVLRWKMRIVSEAYDKLIWLLTNCPSLIQLGLIATTVHCGLDMYTWDEATFTTFFVDLVQRLPKLIALLIVLPGVSVSHCAAATAALESKFRPVRPCFCVQITDSLESPNPPSLPWIHYQALACDPYTSVGELPFHFTTSDSHY</sequence>
<evidence type="ECO:0000313" key="1">
    <source>
        <dbReference type="EMBL" id="EFX85349.1"/>
    </source>
</evidence>
<dbReference type="EMBL" id="GL732532">
    <property type="protein sequence ID" value="EFX85349.1"/>
    <property type="molecule type" value="Genomic_DNA"/>
</dbReference>
<gene>
    <name evidence="1" type="ORF">DAPPUDRAFT_314121</name>
</gene>
<dbReference type="InParanoid" id="E9G4R5"/>
<dbReference type="OrthoDB" id="6331548at2759"/>
<evidence type="ECO:0000313" key="2">
    <source>
        <dbReference type="Proteomes" id="UP000000305"/>
    </source>
</evidence>